<feature type="compositionally biased region" description="Low complexity" evidence="1">
    <location>
        <begin position="690"/>
        <end position="700"/>
    </location>
</feature>
<feature type="compositionally biased region" description="Low complexity" evidence="1">
    <location>
        <begin position="504"/>
        <end position="527"/>
    </location>
</feature>
<dbReference type="Proteomes" id="UP000184267">
    <property type="component" value="Unassembled WGS sequence"/>
</dbReference>
<keyword evidence="3" id="KW-1185">Reference proteome</keyword>
<dbReference type="OrthoDB" id="3158970at2759"/>
<feature type="region of interest" description="Disordered" evidence="1">
    <location>
        <begin position="665"/>
        <end position="861"/>
    </location>
</feature>
<feature type="compositionally biased region" description="Polar residues" evidence="1">
    <location>
        <begin position="711"/>
        <end position="721"/>
    </location>
</feature>
<dbReference type="AlphaFoldDB" id="A0A1M2VX47"/>
<feature type="compositionally biased region" description="Acidic residues" evidence="1">
    <location>
        <begin position="305"/>
        <end position="319"/>
    </location>
</feature>
<feature type="compositionally biased region" description="Basic and acidic residues" evidence="1">
    <location>
        <begin position="797"/>
        <end position="809"/>
    </location>
</feature>
<name>A0A1M2VX47_TRAPU</name>
<feature type="region of interest" description="Disordered" evidence="1">
    <location>
        <begin position="300"/>
        <end position="322"/>
    </location>
</feature>
<feature type="compositionally biased region" description="Acidic residues" evidence="1">
    <location>
        <begin position="665"/>
        <end position="679"/>
    </location>
</feature>
<protein>
    <submittedName>
        <fullName evidence="2">Uncharacterized protein</fullName>
    </submittedName>
</protein>
<feature type="region of interest" description="Disordered" evidence="1">
    <location>
        <begin position="492"/>
        <end position="558"/>
    </location>
</feature>
<organism evidence="2 3">
    <name type="scientific">Trametes pubescens</name>
    <name type="common">White-rot fungus</name>
    <dbReference type="NCBI Taxonomy" id="154538"/>
    <lineage>
        <taxon>Eukaryota</taxon>
        <taxon>Fungi</taxon>
        <taxon>Dikarya</taxon>
        <taxon>Basidiomycota</taxon>
        <taxon>Agaricomycotina</taxon>
        <taxon>Agaricomycetes</taxon>
        <taxon>Polyporales</taxon>
        <taxon>Polyporaceae</taxon>
        <taxon>Trametes</taxon>
    </lineage>
</organism>
<evidence type="ECO:0000313" key="2">
    <source>
        <dbReference type="EMBL" id="OJT12175.1"/>
    </source>
</evidence>
<sequence>MSCSIYRATAWLTRSSRLIATHYLLDVYTTGFSPQTWDVPHLWPQRFAFTTLRDAREIERVMDIFPTWKPHLEHHLFWNKACAVLDPLGALNHLSFIQPPSSTAGSNNSTTLVRVSMYHHFHSLLGASCAVCRINTPYNSEGVGAGSHKRSVSTQYAGTVLLCKEHRKAAAFCGVCLREAPRTELEEEYTQGVPVGCLENEDHQTWPDVEATCRSCRAQVFWMRVNARPEWRQAVNTHRWATLDWETRSTVENFIDLGEGTIQDVLQVAEEKHWLRSYTKLGDMLQQALASSRYVSRAESGEVYNSDEELSEDETDDPEMLSLTEDAGGVKGLAISDWARNRILDGHWISPADDWFHNSANGRPRLAPAVHPCPWNRWAVYEGALDEGQRDDAQVLEHPRPKTHLAPHAPSYALCEMTYRAFSRLMGEILSPAMRNIVRKIVMECAADGTDPAVRANRMTLEDVMRELRDESAWYNGIDWLERRTNARLEERRRAKERDEDDSSSSSHSTGSHTTSPVLSTTTLQTTPSPPPSGKEDEAVASSPMTAAPPVTTSPVQKSPAMIHPIPYVPVTAQHLPYYSIEAFAYVWREACAPLYQCQCSICERAMLNANLAPGSTVPTQAQLHPSAVAAQLSPPTNPTPPVQIKIQDAPIEPELAVVQGYEDDLDGSEDESLDEDGESERGDIDGDDATSLTLSLSASISVPDPDTPASEVQGTPQVAATTRKRPSTELDNDAFDELHPGVTFPTSQPSERGGTPPKRARRHGSFDGTLSSPAAPTPVGKAPASPDSSPSRQRKRSSEELELVDREAPGSGKRMRSDDVADAPLPSVEKGNAVSPPSVVRTAQLDARPERRASAVAGAN</sequence>
<accession>A0A1M2VX47</accession>
<dbReference type="STRING" id="154538.A0A1M2VX47"/>
<dbReference type="EMBL" id="MNAD01000515">
    <property type="protein sequence ID" value="OJT12175.1"/>
    <property type="molecule type" value="Genomic_DNA"/>
</dbReference>
<gene>
    <name evidence="2" type="ORF">TRAPUB_11285</name>
</gene>
<reference evidence="2 3" key="1">
    <citation type="submission" date="2016-10" db="EMBL/GenBank/DDBJ databases">
        <title>Genome sequence of the basidiomycete white-rot fungus Trametes pubescens.</title>
        <authorList>
            <person name="Makela M.R."/>
            <person name="Granchi Z."/>
            <person name="Peng M."/>
            <person name="De Vries R.P."/>
            <person name="Grigoriev I."/>
            <person name="Riley R."/>
            <person name="Hilden K."/>
        </authorList>
    </citation>
    <scope>NUCLEOTIDE SEQUENCE [LARGE SCALE GENOMIC DNA]</scope>
    <source>
        <strain evidence="2 3">FBCC735</strain>
    </source>
</reference>
<comment type="caution">
    <text evidence="2">The sequence shown here is derived from an EMBL/GenBank/DDBJ whole genome shotgun (WGS) entry which is preliminary data.</text>
</comment>
<dbReference type="OMA" id="ICERAML"/>
<proteinExistence type="predicted"/>
<evidence type="ECO:0000313" key="3">
    <source>
        <dbReference type="Proteomes" id="UP000184267"/>
    </source>
</evidence>
<evidence type="ECO:0000256" key="1">
    <source>
        <dbReference type="SAM" id="MobiDB-lite"/>
    </source>
</evidence>